<dbReference type="VEuPathDB" id="VectorBase:ISCP_025953"/>
<dbReference type="HOGENOM" id="CLU_1788976_0_0_1"/>
<evidence type="ECO:0000313" key="4">
    <source>
        <dbReference type="Proteomes" id="UP000001555"/>
    </source>
</evidence>
<dbReference type="Proteomes" id="UP000001555">
    <property type="component" value="Unassembled WGS sequence"/>
</dbReference>
<reference evidence="2 4" key="1">
    <citation type="submission" date="2008-03" db="EMBL/GenBank/DDBJ databases">
        <title>Annotation of Ixodes scapularis.</title>
        <authorList>
            <consortium name="Ixodes scapularis Genome Project Consortium"/>
            <person name="Caler E."/>
            <person name="Hannick L.I."/>
            <person name="Bidwell S."/>
            <person name="Joardar V."/>
            <person name="Thiagarajan M."/>
            <person name="Amedeo P."/>
            <person name="Galinsky K.J."/>
            <person name="Schobel S."/>
            <person name="Inman J."/>
            <person name="Hostetler J."/>
            <person name="Miller J."/>
            <person name="Hammond M."/>
            <person name="Megy K."/>
            <person name="Lawson D."/>
            <person name="Kodira C."/>
            <person name="Sutton G."/>
            <person name="Meyer J."/>
            <person name="Hill C.A."/>
            <person name="Birren B."/>
            <person name="Nene V."/>
            <person name="Collins F."/>
            <person name="Alarcon-Chaidez F."/>
            <person name="Wikel S."/>
            <person name="Strausberg R."/>
        </authorList>
    </citation>
    <scope>NUCLEOTIDE SEQUENCE [LARGE SCALE GENOMIC DNA]</scope>
    <source>
        <strain evidence="4">Wikel</strain>
        <strain evidence="2">Wikel colony</strain>
    </source>
</reference>
<protein>
    <recommendedName>
        <fullName evidence="5">Lipocalin/cytosolic fatty-acid binding domain-containing protein</fullName>
    </recommendedName>
</protein>
<organism>
    <name type="scientific">Ixodes scapularis</name>
    <name type="common">Black-legged tick</name>
    <name type="synonym">Deer tick</name>
    <dbReference type="NCBI Taxonomy" id="6945"/>
    <lineage>
        <taxon>Eukaryota</taxon>
        <taxon>Metazoa</taxon>
        <taxon>Ecdysozoa</taxon>
        <taxon>Arthropoda</taxon>
        <taxon>Chelicerata</taxon>
        <taxon>Arachnida</taxon>
        <taxon>Acari</taxon>
        <taxon>Parasitiformes</taxon>
        <taxon>Ixodida</taxon>
        <taxon>Ixodoidea</taxon>
        <taxon>Ixodidae</taxon>
        <taxon>Ixodinae</taxon>
        <taxon>Ixodes</taxon>
    </lineage>
</organism>
<sequence>MSPKVLTLLLATLLANVEGQKLIPMKDFKPDGIGGLWYLIQRTKPLYNDTVACITSTVNHKDGEVYEVILNYKSLDNERLENRLVVKDDTDHPAQFLFTDKGDSSCYAILSRTPVPDPIDLDIAIRVLERNEVKLPLLRVDQSNC</sequence>
<dbReference type="VEuPathDB" id="VectorBase:ISCW000646"/>
<dbReference type="EMBL" id="DS617630">
    <property type="protein sequence ID" value="EEC00514.1"/>
    <property type="molecule type" value="Genomic_DNA"/>
</dbReference>
<keyword evidence="4" id="KW-1185">Reference proteome</keyword>
<accession>B7P1P2</accession>
<dbReference type="SUPFAM" id="SSF50814">
    <property type="entry name" value="Lipocalins"/>
    <property type="match status" value="1"/>
</dbReference>
<keyword evidence="1" id="KW-0732">Signal</keyword>
<dbReference type="Gene3D" id="2.40.128.20">
    <property type="match status" value="1"/>
</dbReference>
<dbReference type="EMBL" id="ABJB010450476">
    <property type="status" value="NOT_ANNOTATED_CDS"/>
    <property type="molecule type" value="Genomic_DNA"/>
</dbReference>
<evidence type="ECO:0000256" key="1">
    <source>
        <dbReference type="SAM" id="SignalP"/>
    </source>
</evidence>
<dbReference type="InParanoid" id="B7P1P2"/>
<dbReference type="OrthoDB" id="6492177at2759"/>
<proteinExistence type="predicted"/>
<dbReference type="InterPro" id="IPR012674">
    <property type="entry name" value="Calycin"/>
</dbReference>
<feature type="chain" id="PRO_5014567861" description="Lipocalin/cytosolic fatty-acid binding domain-containing protein" evidence="1">
    <location>
        <begin position="20"/>
        <end position="145"/>
    </location>
</feature>
<dbReference type="PaxDb" id="6945-B7P1P2"/>
<gene>
    <name evidence="2" type="ORF">IscW_ISCW000646</name>
</gene>
<dbReference type="EnsemblMetazoa" id="ISCW000646-RA">
    <property type="protein sequence ID" value="ISCW000646-PA"/>
    <property type="gene ID" value="ISCW000646"/>
</dbReference>
<feature type="signal peptide" evidence="1">
    <location>
        <begin position="1"/>
        <end position="19"/>
    </location>
</feature>
<dbReference type="AlphaFoldDB" id="B7P1P2"/>
<evidence type="ECO:0000313" key="3">
    <source>
        <dbReference type="EnsemblMetazoa" id="ISCW000646-PA"/>
    </source>
</evidence>
<name>B7P1P2_IXOSC</name>
<dbReference type="VEuPathDB" id="VectorBase:ISCI000646"/>
<reference evidence="3" key="2">
    <citation type="submission" date="2020-05" db="UniProtKB">
        <authorList>
            <consortium name="EnsemblMetazoa"/>
        </authorList>
    </citation>
    <scope>IDENTIFICATION</scope>
    <source>
        <strain evidence="3">wikel</strain>
    </source>
</reference>
<evidence type="ECO:0008006" key="5">
    <source>
        <dbReference type="Google" id="ProtNLM"/>
    </source>
</evidence>
<evidence type="ECO:0000313" key="2">
    <source>
        <dbReference type="EMBL" id="EEC00514.1"/>
    </source>
</evidence>